<accession>A0A3D9IJ85</accession>
<evidence type="ECO:0000313" key="3">
    <source>
        <dbReference type="Proteomes" id="UP000256869"/>
    </source>
</evidence>
<dbReference type="OrthoDB" id="9799122at2"/>
<dbReference type="Proteomes" id="UP000256869">
    <property type="component" value="Unassembled WGS sequence"/>
</dbReference>
<gene>
    <name evidence="2" type="ORF">DFP95_105283</name>
</gene>
<dbReference type="AlphaFoldDB" id="A0A3D9IJ85"/>
<organism evidence="2 3">
    <name type="scientific">Cohnella lupini</name>
    <dbReference type="NCBI Taxonomy" id="1294267"/>
    <lineage>
        <taxon>Bacteria</taxon>
        <taxon>Bacillati</taxon>
        <taxon>Bacillota</taxon>
        <taxon>Bacilli</taxon>
        <taxon>Bacillales</taxon>
        <taxon>Paenibacillaceae</taxon>
        <taxon>Cohnella</taxon>
    </lineage>
</organism>
<dbReference type="Gene3D" id="3.40.30.10">
    <property type="entry name" value="Glutaredoxin"/>
    <property type="match status" value="1"/>
</dbReference>
<dbReference type="InterPro" id="IPR036249">
    <property type="entry name" value="Thioredoxin-like_sf"/>
</dbReference>
<dbReference type="SUPFAM" id="SSF52833">
    <property type="entry name" value="Thioredoxin-like"/>
    <property type="match status" value="1"/>
</dbReference>
<evidence type="ECO:0000313" key="2">
    <source>
        <dbReference type="EMBL" id="RED61854.1"/>
    </source>
</evidence>
<comment type="caution">
    <text evidence="2">The sequence shown here is derived from an EMBL/GenBank/DDBJ whole genome shotgun (WGS) entry which is preliminary data.</text>
</comment>
<reference evidence="2 3" key="1">
    <citation type="submission" date="2018-07" db="EMBL/GenBank/DDBJ databases">
        <title>Genomic Encyclopedia of Type Strains, Phase III (KMG-III): the genomes of soil and plant-associated and newly described type strains.</title>
        <authorList>
            <person name="Whitman W."/>
        </authorList>
    </citation>
    <scope>NUCLEOTIDE SEQUENCE [LARGE SCALE GENOMIC DNA]</scope>
    <source>
        <strain evidence="2 3">CECT 8236</strain>
    </source>
</reference>
<dbReference type="CDD" id="cd03024">
    <property type="entry name" value="DsbA_FrnE"/>
    <property type="match status" value="1"/>
</dbReference>
<dbReference type="PANTHER" id="PTHR13887">
    <property type="entry name" value="GLUTATHIONE S-TRANSFERASE KAPPA"/>
    <property type="match status" value="1"/>
</dbReference>
<protein>
    <submittedName>
        <fullName evidence="2">Putative DsbA family dithiol-disulfide isomerase</fullName>
    </submittedName>
</protein>
<feature type="domain" description="DSBA-like thioredoxin" evidence="1">
    <location>
        <begin position="3"/>
        <end position="205"/>
    </location>
</feature>
<dbReference type="Pfam" id="PF01323">
    <property type="entry name" value="DSBA"/>
    <property type="match status" value="1"/>
</dbReference>
<dbReference type="InterPro" id="IPR001853">
    <property type="entry name" value="DSBA-like_thioredoxin_dom"/>
</dbReference>
<sequence length="229" mass="25836">MKVEIWSDIICPFCYIGKRRFEAGLQAFAHRDQVKVVYRSFQLDPTIAIHPDKHLFEIAAAKEGTSTEVMAKVSRDIAERAKQDGLLFNYDTVKHTNTMDAHRLSHFAMEYGKEEAVLELLYKAYFTDSLHIGEHETLLSLAEQAGLDHQETVDMLLDSKRYLTAVKEDQLAAKRLGVRGVPYFLINNRYAISGAQPVGAFIQALEAAWKEVSSSQKDEDSDMCSDGIC</sequence>
<dbReference type="EMBL" id="QRDY01000005">
    <property type="protein sequence ID" value="RED61854.1"/>
    <property type="molecule type" value="Genomic_DNA"/>
</dbReference>
<dbReference type="PANTHER" id="PTHR13887:SF41">
    <property type="entry name" value="THIOREDOXIN SUPERFAMILY PROTEIN"/>
    <property type="match status" value="1"/>
</dbReference>
<proteinExistence type="predicted"/>
<keyword evidence="2" id="KW-0413">Isomerase</keyword>
<dbReference type="RefSeq" id="WP_115992875.1">
    <property type="nucleotide sequence ID" value="NZ_QRDY01000005.1"/>
</dbReference>
<keyword evidence="3" id="KW-1185">Reference proteome</keyword>
<evidence type="ECO:0000259" key="1">
    <source>
        <dbReference type="Pfam" id="PF01323"/>
    </source>
</evidence>
<dbReference type="GO" id="GO:0016853">
    <property type="term" value="F:isomerase activity"/>
    <property type="evidence" value="ECO:0007669"/>
    <property type="project" value="UniProtKB-KW"/>
</dbReference>
<dbReference type="GO" id="GO:0016491">
    <property type="term" value="F:oxidoreductase activity"/>
    <property type="evidence" value="ECO:0007669"/>
    <property type="project" value="InterPro"/>
</dbReference>
<name>A0A3D9IJ85_9BACL</name>